<keyword evidence="4" id="KW-1185">Reference proteome</keyword>
<dbReference type="Proteomes" id="UP000276215">
    <property type="component" value="Unassembled WGS sequence"/>
</dbReference>
<name>A0A3N4JR12_9PEZI</name>
<feature type="transmembrane region" description="Helical" evidence="2">
    <location>
        <begin position="34"/>
        <end position="60"/>
    </location>
</feature>
<feature type="transmembrane region" description="Helical" evidence="2">
    <location>
        <begin position="6"/>
        <end position="27"/>
    </location>
</feature>
<dbReference type="AlphaFoldDB" id="A0A3N4JR12"/>
<evidence type="ECO:0000313" key="3">
    <source>
        <dbReference type="EMBL" id="RPB00750.1"/>
    </source>
</evidence>
<gene>
    <name evidence="3" type="ORF">L873DRAFT_739672</name>
</gene>
<accession>A0A3N4JR12</accession>
<evidence type="ECO:0000256" key="2">
    <source>
        <dbReference type="SAM" id="Phobius"/>
    </source>
</evidence>
<keyword evidence="2" id="KW-0812">Transmembrane</keyword>
<dbReference type="EMBL" id="ML120377">
    <property type="protein sequence ID" value="RPB00750.1"/>
    <property type="molecule type" value="Genomic_DNA"/>
</dbReference>
<organism evidence="3 4">
    <name type="scientific">Choiromyces venosus 120613-1</name>
    <dbReference type="NCBI Taxonomy" id="1336337"/>
    <lineage>
        <taxon>Eukaryota</taxon>
        <taxon>Fungi</taxon>
        <taxon>Dikarya</taxon>
        <taxon>Ascomycota</taxon>
        <taxon>Pezizomycotina</taxon>
        <taxon>Pezizomycetes</taxon>
        <taxon>Pezizales</taxon>
        <taxon>Tuberaceae</taxon>
        <taxon>Choiromyces</taxon>
    </lineage>
</organism>
<feature type="region of interest" description="Disordered" evidence="1">
    <location>
        <begin position="96"/>
        <end position="120"/>
    </location>
</feature>
<protein>
    <submittedName>
        <fullName evidence="3">Uncharacterized protein</fullName>
    </submittedName>
</protein>
<proteinExistence type="predicted"/>
<feature type="compositionally biased region" description="Basic and acidic residues" evidence="1">
    <location>
        <begin position="108"/>
        <end position="120"/>
    </location>
</feature>
<evidence type="ECO:0000256" key="1">
    <source>
        <dbReference type="SAM" id="MobiDB-lite"/>
    </source>
</evidence>
<keyword evidence="2" id="KW-0472">Membrane</keyword>
<reference evidence="3 4" key="1">
    <citation type="journal article" date="2018" name="Nat. Ecol. Evol.">
        <title>Pezizomycetes genomes reveal the molecular basis of ectomycorrhizal truffle lifestyle.</title>
        <authorList>
            <person name="Murat C."/>
            <person name="Payen T."/>
            <person name="Noel B."/>
            <person name="Kuo A."/>
            <person name="Morin E."/>
            <person name="Chen J."/>
            <person name="Kohler A."/>
            <person name="Krizsan K."/>
            <person name="Balestrini R."/>
            <person name="Da Silva C."/>
            <person name="Montanini B."/>
            <person name="Hainaut M."/>
            <person name="Levati E."/>
            <person name="Barry K.W."/>
            <person name="Belfiori B."/>
            <person name="Cichocki N."/>
            <person name="Clum A."/>
            <person name="Dockter R.B."/>
            <person name="Fauchery L."/>
            <person name="Guy J."/>
            <person name="Iotti M."/>
            <person name="Le Tacon F."/>
            <person name="Lindquist E.A."/>
            <person name="Lipzen A."/>
            <person name="Malagnac F."/>
            <person name="Mello A."/>
            <person name="Molinier V."/>
            <person name="Miyauchi S."/>
            <person name="Poulain J."/>
            <person name="Riccioni C."/>
            <person name="Rubini A."/>
            <person name="Sitrit Y."/>
            <person name="Splivallo R."/>
            <person name="Traeger S."/>
            <person name="Wang M."/>
            <person name="Zifcakova L."/>
            <person name="Wipf D."/>
            <person name="Zambonelli A."/>
            <person name="Paolocci F."/>
            <person name="Nowrousian M."/>
            <person name="Ottonello S."/>
            <person name="Baldrian P."/>
            <person name="Spatafora J.W."/>
            <person name="Henrissat B."/>
            <person name="Nagy L.G."/>
            <person name="Aury J.M."/>
            <person name="Wincker P."/>
            <person name="Grigoriev I.V."/>
            <person name="Bonfante P."/>
            <person name="Martin F.M."/>
        </authorList>
    </citation>
    <scope>NUCLEOTIDE SEQUENCE [LARGE SCALE GENOMIC DNA]</scope>
    <source>
        <strain evidence="3 4">120613-1</strain>
    </source>
</reference>
<sequence length="150" mass="18036">MVLEWSGVWSCAIRWLVLSRGIIVILIRFSRYSFYCFSVIYCFSVVYCFLLFHCFFSIFIGTHLPFRFWYPRSLVLYCPAHTSSTSNHSPYTTTYSPYLHHHNSSKRRNQEKTEKKERDEPFSIIDRRSSISFLDECHNRSFFRLEPTSR</sequence>
<keyword evidence="2" id="KW-1133">Transmembrane helix</keyword>
<evidence type="ECO:0000313" key="4">
    <source>
        <dbReference type="Proteomes" id="UP000276215"/>
    </source>
</evidence>